<dbReference type="NCBIfam" id="TIGR04094">
    <property type="entry name" value="adjacent_YSIRK"/>
    <property type="match status" value="1"/>
</dbReference>
<dbReference type="GO" id="GO:0003700">
    <property type="term" value="F:DNA-binding transcription factor activity"/>
    <property type="evidence" value="ECO:0007669"/>
    <property type="project" value="InterPro"/>
</dbReference>
<name>A0AB74F323_9FIRM</name>
<evidence type="ECO:0000259" key="4">
    <source>
        <dbReference type="PROSITE" id="PS01124"/>
    </source>
</evidence>
<organism evidence="5 6">
    <name type="scientific">Eubacterium callanderi</name>
    <dbReference type="NCBI Taxonomy" id="53442"/>
    <lineage>
        <taxon>Bacteria</taxon>
        <taxon>Bacillati</taxon>
        <taxon>Bacillota</taxon>
        <taxon>Clostridia</taxon>
        <taxon>Eubacteriales</taxon>
        <taxon>Eubacteriaceae</taxon>
        <taxon>Eubacterium</taxon>
    </lineage>
</organism>
<evidence type="ECO:0000313" key="6">
    <source>
        <dbReference type="Proteomes" id="UP000184012"/>
    </source>
</evidence>
<dbReference type="SMART" id="SM00342">
    <property type="entry name" value="HTH_ARAC"/>
    <property type="match status" value="1"/>
</dbReference>
<keyword evidence="3" id="KW-0804">Transcription</keyword>
<dbReference type="InterPro" id="IPR018060">
    <property type="entry name" value="HTH_AraC"/>
</dbReference>
<evidence type="ECO:0000313" key="5">
    <source>
        <dbReference type="EMBL" id="SHM12775.1"/>
    </source>
</evidence>
<gene>
    <name evidence="5" type="ORF">SAMN04515649_111177</name>
</gene>
<dbReference type="Proteomes" id="UP000184012">
    <property type="component" value="Unassembled WGS sequence"/>
</dbReference>
<dbReference type="RefSeq" id="WP_073383240.1">
    <property type="nucleotide sequence ID" value="NZ_CP176625.1"/>
</dbReference>
<keyword evidence="2" id="KW-0238">DNA-binding</keyword>
<dbReference type="InterPro" id="IPR009057">
    <property type="entry name" value="Homeodomain-like_sf"/>
</dbReference>
<dbReference type="PANTHER" id="PTHR43280">
    <property type="entry name" value="ARAC-FAMILY TRANSCRIPTIONAL REGULATOR"/>
    <property type="match status" value="1"/>
</dbReference>
<keyword evidence="1" id="KW-0805">Transcription regulation</keyword>
<dbReference type="InterPro" id="IPR024022">
    <property type="entry name" value="Tscrpt_reg_HTH_surface_antigen"/>
</dbReference>
<reference evidence="5 6" key="1">
    <citation type="submission" date="2016-11" db="EMBL/GenBank/DDBJ databases">
        <authorList>
            <person name="Varghese N."/>
            <person name="Submissions S."/>
        </authorList>
    </citation>
    <scope>NUCLEOTIDE SEQUENCE [LARGE SCALE GENOMIC DNA]</scope>
    <source>
        <strain evidence="5 6">FD</strain>
    </source>
</reference>
<dbReference type="AlphaFoldDB" id="A0AB74F323"/>
<feature type="domain" description="HTH araC/xylS-type" evidence="4">
    <location>
        <begin position="297"/>
        <end position="394"/>
    </location>
</feature>
<dbReference type="SUPFAM" id="SSF46689">
    <property type="entry name" value="Homeodomain-like"/>
    <property type="match status" value="1"/>
</dbReference>
<protein>
    <submittedName>
        <fullName evidence="5">YSIRK-targeted surface antigen transcriptional regulator</fullName>
    </submittedName>
</protein>
<sequence>MHFSEDDLKKIKAFHVTTKLSIQILDSNLKKLKAYFSGIHMVIPYKFPKWRRKEFPIQFDYGFLKEIFLSILYKEKRIIIGPWLTNPVTDQDIVRLMCVINKIKTSDLTQNEFRNYFDLLPIYSLGDIRDILILLGFLFDMDLEGLYSKMLHENVTQNQLQIQNNSYRINSNNVIFEAERYSFNYESRILNLVAKGDLNLLKKGLADIGGSVRLKTDTEPIRAEKNYTIMMLEKLTSFAIGSGKDILKMINIRDFYVQKVEAKTSLSEILVVRDSAIIHFTKEMHEIVQSAHSPTILSAIQIINLMVYDTIRINELAKRLYLSESRLRKIFKTEVGISMSEYINRRKIAESKILLLGGIPVTKVAQQLKFFDLSHFYRIFKKYEGMTPKQFLNTNTSQKNNNDIEV</sequence>
<comment type="caution">
    <text evidence="5">The sequence shown here is derived from an EMBL/GenBank/DDBJ whole genome shotgun (WGS) entry which is preliminary data.</text>
</comment>
<dbReference type="Gene3D" id="1.10.10.60">
    <property type="entry name" value="Homeodomain-like"/>
    <property type="match status" value="2"/>
</dbReference>
<dbReference type="EMBL" id="FRBP01000011">
    <property type="protein sequence ID" value="SHM12775.1"/>
    <property type="molecule type" value="Genomic_DNA"/>
</dbReference>
<accession>A0AB74F323</accession>
<dbReference type="PANTHER" id="PTHR43280:SF34">
    <property type="entry name" value="ARAC-FAMILY TRANSCRIPTIONAL REGULATOR"/>
    <property type="match status" value="1"/>
</dbReference>
<dbReference type="GO" id="GO:0043565">
    <property type="term" value="F:sequence-specific DNA binding"/>
    <property type="evidence" value="ECO:0007669"/>
    <property type="project" value="InterPro"/>
</dbReference>
<evidence type="ECO:0000256" key="2">
    <source>
        <dbReference type="ARBA" id="ARBA00023125"/>
    </source>
</evidence>
<evidence type="ECO:0000256" key="3">
    <source>
        <dbReference type="ARBA" id="ARBA00023163"/>
    </source>
</evidence>
<dbReference type="PROSITE" id="PS01124">
    <property type="entry name" value="HTH_ARAC_FAMILY_2"/>
    <property type="match status" value="1"/>
</dbReference>
<evidence type="ECO:0000256" key="1">
    <source>
        <dbReference type="ARBA" id="ARBA00023015"/>
    </source>
</evidence>
<proteinExistence type="predicted"/>
<dbReference type="Pfam" id="PF12833">
    <property type="entry name" value="HTH_18"/>
    <property type="match status" value="1"/>
</dbReference>